<evidence type="ECO:0000313" key="1">
    <source>
        <dbReference type="EMBL" id="SNV05162.1"/>
    </source>
</evidence>
<dbReference type="eggNOG" id="COG0286">
    <property type="taxonomic scope" value="Bacteria"/>
</dbReference>
<dbReference type="AlphaFoldDB" id="A0A239U5N9"/>
<reference evidence="1 2" key="1">
    <citation type="submission" date="2017-06" db="EMBL/GenBank/DDBJ databases">
        <authorList>
            <consortium name="Pathogen Informatics"/>
        </authorList>
    </citation>
    <scope>NUCLEOTIDE SEQUENCE [LARGE SCALE GENOMIC DNA]</scope>
    <source>
        <strain evidence="1 2">NCTC10570</strain>
    </source>
</reference>
<dbReference type="Proteomes" id="UP000215383">
    <property type="component" value="Chromosome 1"/>
</dbReference>
<gene>
    <name evidence="1" type="ORF">SAMEA4364220_02107</name>
</gene>
<dbReference type="GeneID" id="78508087"/>
<evidence type="ECO:0000313" key="2">
    <source>
        <dbReference type="Proteomes" id="UP000215383"/>
    </source>
</evidence>
<organism evidence="1 2">
    <name type="scientific">Megamonas hypermegale</name>
    <dbReference type="NCBI Taxonomy" id="158847"/>
    <lineage>
        <taxon>Bacteria</taxon>
        <taxon>Bacillati</taxon>
        <taxon>Bacillota</taxon>
        <taxon>Negativicutes</taxon>
        <taxon>Selenomonadales</taxon>
        <taxon>Selenomonadaceae</taxon>
        <taxon>Megamonas</taxon>
    </lineage>
</organism>
<name>A0A239U5N9_9FIRM</name>
<protein>
    <submittedName>
        <fullName evidence="1">Uncharacterized protein</fullName>
    </submittedName>
</protein>
<sequence>MAKRPVYIVSNTKPYFKCKMTDFEYFSGFSVKQKQKNIRSLHDAFNVLNPSSRILEISTKSEDSLGIALSAFNLMVKNEKGEDLFSVEAAFQSSKVFEKGGPYTDLLYVSSKEAKKDKRLKTSGSIIGFNFQGEEFKSRPKTFFYNWLYINALNSNEELAEAIMNFDAFTDIEFNPQKSLNCQAEAVALFVSLKKNNLLQKVLKNKDDFMQTVYFFD</sequence>
<keyword evidence="2" id="KW-1185">Reference proteome</keyword>
<accession>A0A239U5N9</accession>
<proteinExistence type="predicted"/>
<dbReference type="RefSeq" id="WP_027890299.1">
    <property type="nucleotide sequence ID" value="NZ_LT906446.1"/>
</dbReference>
<dbReference type="EMBL" id="LT906446">
    <property type="protein sequence ID" value="SNV05162.1"/>
    <property type="molecule type" value="Genomic_DNA"/>
</dbReference>
<dbReference type="Pfam" id="PF22397">
    <property type="entry name" value="NADAR-DarT1"/>
    <property type="match status" value="1"/>
</dbReference>
<dbReference type="InterPro" id="IPR053913">
    <property type="entry name" value="NADAR-DarT1"/>
</dbReference>